<evidence type="ECO:0000256" key="7">
    <source>
        <dbReference type="HAMAP-Rule" id="MF_00027"/>
    </source>
</evidence>
<keyword evidence="3 7" id="KW-0547">Nucleotide-binding</keyword>
<dbReference type="Proteomes" id="UP000886723">
    <property type="component" value="Unassembled WGS sequence"/>
</dbReference>
<comment type="cofactor">
    <cofactor evidence="1 7">
        <name>Mg(2+)</name>
        <dbReference type="ChEBI" id="CHEBI:18420"/>
    </cofactor>
</comment>
<accession>A0A9D1T5W3</accession>
<evidence type="ECO:0000313" key="11">
    <source>
        <dbReference type="Proteomes" id="UP000886723"/>
    </source>
</evidence>
<dbReference type="NCBIfam" id="TIGR00379">
    <property type="entry name" value="cobB"/>
    <property type="match status" value="1"/>
</dbReference>
<reference evidence="10" key="2">
    <citation type="journal article" date="2021" name="PeerJ">
        <title>Extensive microbial diversity within the chicken gut microbiome revealed by metagenomics and culture.</title>
        <authorList>
            <person name="Gilroy R."/>
            <person name="Ravi A."/>
            <person name="Getino M."/>
            <person name="Pursley I."/>
            <person name="Horton D.L."/>
            <person name="Alikhan N.F."/>
            <person name="Baker D."/>
            <person name="Gharbi K."/>
            <person name="Hall N."/>
            <person name="Watson M."/>
            <person name="Adriaenssens E.M."/>
            <person name="Foster-Nyarko E."/>
            <person name="Jarju S."/>
            <person name="Secka A."/>
            <person name="Antonio M."/>
            <person name="Oren A."/>
            <person name="Chaudhuri R.R."/>
            <person name="La Ragione R."/>
            <person name="Hildebrand F."/>
            <person name="Pallen M.J."/>
        </authorList>
    </citation>
    <scope>NUCLEOTIDE SEQUENCE</scope>
    <source>
        <strain evidence="10">ChiBcec2-4451</strain>
    </source>
</reference>
<feature type="active site" description="Nucleophile" evidence="7">
    <location>
        <position position="339"/>
    </location>
</feature>
<proteinExistence type="inferred from homology"/>
<organism evidence="10 11">
    <name type="scientific">Candidatus Pullilachnospira stercoravium</name>
    <dbReference type="NCBI Taxonomy" id="2840913"/>
    <lineage>
        <taxon>Bacteria</taxon>
        <taxon>Bacillati</taxon>
        <taxon>Bacillota</taxon>
        <taxon>Clostridia</taxon>
        <taxon>Lachnospirales</taxon>
        <taxon>Lachnospiraceae</taxon>
        <taxon>Lachnospiraceae incertae sedis</taxon>
        <taxon>Candidatus Pullilachnospira</taxon>
    </lineage>
</organism>
<feature type="domain" description="CobB/CobQ-like glutamine amidotransferase" evidence="9">
    <location>
        <begin position="256"/>
        <end position="402"/>
    </location>
</feature>
<dbReference type="CDD" id="cd05388">
    <property type="entry name" value="CobB_N"/>
    <property type="match status" value="1"/>
</dbReference>
<evidence type="ECO:0000256" key="5">
    <source>
        <dbReference type="ARBA" id="ARBA00022842"/>
    </source>
</evidence>
<keyword evidence="6 7" id="KW-0315">Glutamine amidotransferase</keyword>
<dbReference type="SUPFAM" id="SSF52540">
    <property type="entry name" value="P-loop containing nucleoside triphosphate hydrolases"/>
    <property type="match status" value="1"/>
</dbReference>
<dbReference type="GO" id="GO:0009236">
    <property type="term" value="P:cobalamin biosynthetic process"/>
    <property type="evidence" value="ECO:0007669"/>
    <property type="project" value="UniProtKB-UniRule"/>
</dbReference>
<dbReference type="CDD" id="cd03130">
    <property type="entry name" value="GATase1_CobB"/>
    <property type="match status" value="1"/>
</dbReference>
<comment type="similarity">
    <text evidence="7">Belongs to the CobB/CbiA family.</text>
</comment>
<evidence type="ECO:0000256" key="6">
    <source>
        <dbReference type="ARBA" id="ARBA00022962"/>
    </source>
</evidence>
<evidence type="ECO:0000256" key="1">
    <source>
        <dbReference type="ARBA" id="ARBA00001946"/>
    </source>
</evidence>
<evidence type="ECO:0000259" key="9">
    <source>
        <dbReference type="Pfam" id="PF07685"/>
    </source>
</evidence>
<comment type="pathway">
    <text evidence="7">Cofactor biosynthesis; adenosylcobalamin biosynthesis; cob(II)yrinate a,c-diamide from sirohydrochlorin (anaerobic route): step 10/10.</text>
</comment>
<keyword evidence="4 7" id="KW-0067">ATP-binding</keyword>
<dbReference type="HAMAP" id="MF_00027">
    <property type="entry name" value="CobB_CbiA"/>
    <property type="match status" value="1"/>
</dbReference>
<evidence type="ECO:0000259" key="8">
    <source>
        <dbReference type="Pfam" id="PF01656"/>
    </source>
</evidence>
<evidence type="ECO:0000256" key="3">
    <source>
        <dbReference type="ARBA" id="ARBA00022741"/>
    </source>
</evidence>
<comment type="caution">
    <text evidence="10">The sequence shown here is derived from an EMBL/GenBank/DDBJ whole genome shotgun (WGS) entry which is preliminary data.</text>
</comment>
<dbReference type="GO" id="GO:0005524">
    <property type="term" value="F:ATP binding"/>
    <property type="evidence" value="ECO:0007669"/>
    <property type="project" value="UniProtKB-UniRule"/>
</dbReference>
<dbReference type="InterPro" id="IPR002586">
    <property type="entry name" value="CobQ/CobB/MinD/ParA_Nub-bd_dom"/>
</dbReference>
<evidence type="ECO:0000256" key="4">
    <source>
        <dbReference type="ARBA" id="ARBA00022840"/>
    </source>
</evidence>
<keyword evidence="2 7" id="KW-0436">Ligase</keyword>
<sequence>MNSEKKVIPRIMLAAARSGSGKTLLTCGILQVLKERGLRPASFKCGPDYIDPMFHSRVIGAKSRNLDTFFAGEETVRYLLAKNAADCDISVLEGVMGYYDGLGGISDKASAYHVASVTDTPVVMIADCRGLSLSLIPYLKGFVEYRRDSRIRGVIFNRISPMMYPRMKELVEKELPGLRVLGYVPMLTDCVLESRHLGLVMPEEIRDLREKLQQLAGELTKTLDVEGLLALAHEAPPLLADMQGCRESWHTQKPVRIGVARDEAFCFFYQDNMDLLEEMGASLVYFSPIHDRKLPDHLQGLMLNGGYPELYARQLSANTSMRTSIREALEGGMPYTAECGGFLYLHRELEDMDGNSWPMAGVIDGKGYRTPRLSRFGYVTLEEGCCFGRQTGPIPAHEFHYFDSDNCGEAFTARKPAGSRSWKCIHSSGQGMAGFPHLYYYGNRKVARAFLSACEEWEERL</sequence>
<dbReference type="Pfam" id="PF01656">
    <property type="entry name" value="CbiA"/>
    <property type="match status" value="1"/>
</dbReference>
<dbReference type="EC" id="6.3.5.11" evidence="7"/>
<dbReference type="Gene3D" id="3.40.50.880">
    <property type="match status" value="1"/>
</dbReference>
<dbReference type="Pfam" id="PF07685">
    <property type="entry name" value="GATase_3"/>
    <property type="match status" value="1"/>
</dbReference>
<dbReference type="Gene3D" id="3.40.50.300">
    <property type="entry name" value="P-loop containing nucleotide triphosphate hydrolases"/>
    <property type="match status" value="1"/>
</dbReference>
<dbReference type="PROSITE" id="PS51274">
    <property type="entry name" value="GATASE_COBBQ"/>
    <property type="match status" value="1"/>
</dbReference>
<dbReference type="SUPFAM" id="SSF52317">
    <property type="entry name" value="Class I glutamine amidotransferase-like"/>
    <property type="match status" value="1"/>
</dbReference>
<evidence type="ECO:0000256" key="2">
    <source>
        <dbReference type="ARBA" id="ARBA00022598"/>
    </source>
</evidence>
<evidence type="ECO:0000313" key="10">
    <source>
        <dbReference type="EMBL" id="HIV11878.1"/>
    </source>
</evidence>
<gene>
    <name evidence="7" type="primary">cbiA</name>
    <name evidence="10" type="ORF">IAA63_01890</name>
</gene>
<dbReference type="NCBIfam" id="NF002204">
    <property type="entry name" value="PRK01077.1"/>
    <property type="match status" value="1"/>
</dbReference>
<comment type="function">
    <text evidence="7">Catalyzes the ATP-dependent amidation of the two carboxylate groups at positions a and c of cobyrinate, using either L-glutamine or ammonia as the nitrogen source.</text>
</comment>
<protein>
    <recommendedName>
        <fullName evidence="7">Cobyrinate a,c-diamide synthase</fullName>
        <ecNumber evidence="7">6.3.5.11</ecNumber>
    </recommendedName>
    <alternativeName>
        <fullName evidence="7">Cobyrinic acid a,c-diamide synthetase</fullName>
    </alternativeName>
</protein>
<dbReference type="InterPro" id="IPR004484">
    <property type="entry name" value="CbiA/CobB_synth"/>
</dbReference>
<feature type="site" description="Increases nucleophilicity of active site Cys" evidence="7">
    <location>
        <position position="437"/>
    </location>
</feature>
<dbReference type="AlphaFoldDB" id="A0A9D1T5W3"/>
<keyword evidence="7" id="KW-0169">Cobalamin biosynthesis</keyword>
<dbReference type="InterPro" id="IPR011698">
    <property type="entry name" value="GATase_3"/>
</dbReference>
<dbReference type="GO" id="GO:0042242">
    <property type="term" value="F:cobyrinic acid a,c-diamide synthase activity"/>
    <property type="evidence" value="ECO:0007669"/>
    <property type="project" value="UniProtKB-UniRule"/>
</dbReference>
<comment type="catalytic activity">
    <reaction evidence="7">
        <text>cob(II)yrinate + 2 L-glutamine + 2 ATP + 2 H2O = cob(II)yrinate a,c diamide + 2 L-glutamate + 2 ADP + 2 phosphate + 2 H(+)</text>
        <dbReference type="Rhea" id="RHEA:26289"/>
        <dbReference type="ChEBI" id="CHEBI:15377"/>
        <dbReference type="ChEBI" id="CHEBI:15378"/>
        <dbReference type="ChEBI" id="CHEBI:29985"/>
        <dbReference type="ChEBI" id="CHEBI:30616"/>
        <dbReference type="ChEBI" id="CHEBI:43474"/>
        <dbReference type="ChEBI" id="CHEBI:58359"/>
        <dbReference type="ChEBI" id="CHEBI:58537"/>
        <dbReference type="ChEBI" id="CHEBI:58894"/>
        <dbReference type="ChEBI" id="CHEBI:456216"/>
        <dbReference type="EC" id="6.3.5.11"/>
    </reaction>
</comment>
<dbReference type="InterPro" id="IPR029062">
    <property type="entry name" value="Class_I_gatase-like"/>
</dbReference>
<name>A0A9D1T5W3_9FIRM</name>
<dbReference type="PANTHER" id="PTHR43873">
    <property type="entry name" value="COBYRINATE A,C-DIAMIDE SYNTHASE"/>
    <property type="match status" value="1"/>
</dbReference>
<reference evidence="10" key="1">
    <citation type="submission" date="2020-10" db="EMBL/GenBank/DDBJ databases">
        <authorList>
            <person name="Gilroy R."/>
        </authorList>
    </citation>
    <scope>NUCLEOTIDE SEQUENCE</scope>
    <source>
        <strain evidence="10">ChiBcec2-4451</strain>
    </source>
</reference>
<comment type="domain">
    <text evidence="7">Comprises of two domains. The C-terminal domain contains the binding site for glutamine and catalyzes the hydrolysis of this substrate to glutamate and ammonia. The N-terminal domain is anticipated to bind ATP and cobyrinate and catalyzes the ultimate synthesis of the diamide product. The ammonia produced via the glutaminase domain is probably translocated to the adjacent domain via a molecular tunnel, where it reacts with an activated intermediate.</text>
</comment>
<dbReference type="EMBL" id="DVON01000036">
    <property type="protein sequence ID" value="HIV11878.1"/>
    <property type="molecule type" value="Genomic_DNA"/>
</dbReference>
<feature type="domain" description="CobQ/CobB/MinD/ParA nucleotide binding" evidence="8">
    <location>
        <begin position="11"/>
        <end position="189"/>
    </location>
</feature>
<dbReference type="InterPro" id="IPR027417">
    <property type="entry name" value="P-loop_NTPase"/>
</dbReference>
<comment type="miscellaneous">
    <text evidence="7">The a and c carboxylates of cobyrinate are activated for nucleophilic attack via formation of a phosphorylated intermediate by ATP. CbiA catalyzes first the amidation of the c-carboxylate, and then that of the a-carboxylate.</text>
</comment>
<keyword evidence="5 7" id="KW-0460">Magnesium</keyword>
<dbReference type="PANTHER" id="PTHR43873:SF1">
    <property type="entry name" value="COBYRINATE A,C-DIAMIDE SYNTHASE"/>
    <property type="match status" value="1"/>
</dbReference>